<sequence length="139" mass="16476">MEIRLAQKEDLDWVNHQYRSVEFVPSNLIQDRVAIITYNGKQAGLGRLVHIDERTIEMDSIYILPTYRGRQLAGRLVSFLVRTAKESKVPHVYCIPFEELGSFYKKYGFQDIDIEKEDMHPTIIAKYKWRLQEYDKHVL</sequence>
<evidence type="ECO:0000259" key="1">
    <source>
        <dbReference type="PROSITE" id="PS51186"/>
    </source>
</evidence>
<dbReference type="PROSITE" id="PS51186">
    <property type="entry name" value="GNAT"/>
    <property type="match status" value="1"/>
</dbReference>
<dbReference type="AlphaFoldDB" id="A0AAX2CHH4"/>
<organism evidence="2 3">
    <name type="scientific">Bacillus cytotoxicus</name>
    <dbReference type="NCBI Taxonomy" id="580165"/>
    <lineage>
        <taxon>Bacteria</taxon>
        <taxon>Bacillati</taxon>
        <taxon>Bacillota</taxon>
        <taxon>Bacilli</taxon>
        <taxon>Bacillales</taxon>
        <taxon>Bacillaceae</taxon>
        <taxon>Bacillus</taxon>
        <taxon>Bacillus cereus group</taxon>
    </lineage>
</organism>
<dbReference type="CDD" id="cd04301">
    <property type="entry name" value="NAT_SF"/>
    <property type="match status" value="1"/>
</dbReference>
<dbReference type="GeneID" id="33897255"/>
<dbReference type="GO" id="GO:0016747">
    <property type="term" value="F:acyltransferase activity, transferring groups other than amino-acyl groups"/>
    <property type="evidence" value="ECO:0007669"/>
    <property type="project" value="InterPro"/>
</dbReference>
<dbReference type="EMBL" id="FMIK01000028">
    <property type="protein sequence ID" value="SCL94321.1"/>
    <property type="molecule type" value="Genomic_DNA"/>
</dbReference>
<proteinExistence type="predicted"/>
<evidence type="ECO:0000313" key="2">
    <source>
        <dbReference type="EMBL" id="SCL94321.1"/>
    </source>
</evidence>
<dbReference type="RefSeq" id="WP_012094427.1">
    <property type="nucleotide sequence ID" value="NZ_CP024096.1"/>
</dbReference>
<dbReference type="InterPro" id="IPR000182">
    <property type="entry name" value="GNAT_dom"/>
</dbReference>
<name>A0AAX2CHH4_9BACI</name>
<gene>
    <name evidence="2" type="ORF">BCB44BAC_02357</name>
</gene>
<accession>A0AAX2CHH4</accession>
<feature type="domain" description="N-acetyltransferase" evidence="1">
    <location>
        <begin position="1"/>
        <end position="130"/>
    </location>
</feature>
<dbReference type="Pfam" id="PF13508">
    <property type="entry name" value="Acetyltransf_7"/>
    <property type="match status" value="1"/>
</dbReference>
<protein>
    <submittedName>
        <fullName evidence="2">GCN5-related N-acetyltransferase</fullName>
    </submittedName>
</protein>
<dbReference type="Proteomes" id="UP000242164">
    <property type="component" value="Unassembled WGS sequence"/>
</dbReference>
<evidence type="ECO:0000313" key="3">
    <source>
        <dbReference type="Proteomes" id="UP000242164"/>
    </source>
</evidence>
<reference evidence="2 3" key="1">
    <citation type="submission" date="2016-08" db="EMBL/GenBank/DDBJ databases">
        <authorList>
            <person name="Loux V."/>
            <person name="Rue O."/>
        </authorList>
    </citation>
    <scope>NUCLEOTIDE SEQUENCE [LARGE SCALE GENOMIC DNA]</scope>
    <source>
        <strain evidence="2 3">AFSSA_08CEB44bac</strain>
    </source>
</reference>
<dbReference type="SUPFAM" id="SSF55729">
    <property type="entry name" value="Acyl-CoA N-acyltransferases (Nat)"/>
    <property type="match status" value="1"/>
</dbReference>
<comment type="caution">
    <text evidence="2">The sequence shown here is derived from an EMBL/GenBank/DDBJ whole genome shotgun (WGS) entry which is preliminary data.</text>
</comment>
<dbReference type="InterPro" id="IPR016181">
    <property type="entry name" value="Acyl_CoA_acyltransferase"/>
</dbReference>
<dbReference type="Gene3D" id="3.40.630.30">
    <property type="match status" value="1"/>
</dbReference>